<feature type="domain" description="PPM-type phosphatase" evidence="2">
    <location>
        <begin position="177"/>
        <end position="393"/>
    </location>
</feature>
<comment type="caution">
    <text evidence="3">The sequence shown here is derived from an EMBL/GenBank/DDBJ whole genome shotgun (WGS) entry which is preliminary data.</text>
</comment>
<gene>
    <name evidence="3" type="ORF">GCM10011583_44890</name>
</gene>
<name>A0ABQ2EER3_9ACTN</name>
<keyword evidence="4" id="KW-1185">Reference proteome</keyword>
<dbReference type="InterPro" id="IPR036457">
    <property type="entry name" value="PPM-type-like_dom_sf"/>
</dbReference>
<dbReference type="Proteomes" id="UP000660265">
    <property type="component" value="Unassembled WGS sequence"/>
</dbReference>
<dbReference type="PANTHER" id="PTHR43156:SF2">
    <property type="entry name" value="STAGE II SPORULATION PROTEIN E"/>
    <property type="match status" value="1"/>
</dbReference>
<dbReference type="Gene3D" id="3.60.40.10">
    <property type="entry name" value="PPM-type phosphatase domain"/>
    <property type="match status" value="1"/>
</dbReference>
<evidence type="ECO:0000259" key="2">
    <source>
        <dbReference type="SMART" id="SM00331"/>
    </source>
</evidence>
<sequence>MDDRDNRGERLFAELLSVIGNISFDDLPDTVSERAGPAGFTDVRLYLGDVERRALHLLVGARTDASAERILRIQDTDAGRAYQYGRMLPATTPSAGGAAYWVPLFNGNERIGIMFVATTRDGDAVREHARGLAALVALAISTKRGHSDTYARLNRTQPMNVAAEAQWHLMPPRTYTDSRVAICATLEPSYWISGDAYDYATAGHQVHLSIFDAMGHDTAAGQTAALAVAASRSARRRGAGIAETGDAIEKELNRVYDDRYVTALLISLDTRSGLLRWASFGHHPPLVLRGEDALRLRCEPAYPLGTGLGGGQAAVCRHQLEPGDRVVLYTDGITEARRAHGSEFGLDRFISVLTQYPTARLSPQETVRRFVHTFLDYHHGHLQDDATVLLCDWLGPGPPIGTVSIASR</sequence>
<evidence type="ECO:0000313" key="4">
    <source>
        <dbReference type="Proteomes" id="UP000660265"/>
    </source>
</evidence>
<evidence type="ECO:0000256" key="1">
    <source>
        <dbReference type="ARBA" id="ARBA00022801"/>
    </source>
</evidence>
<evidence type="ECO:0000313" key="3">
    <source>
        <dbReference type="EMBL" id="GGK08002.1"/>
    </source>
</evidence>
<dbReference type="RefSeq" id="WP_229701029.1">
    <property type="nucleotide sequence ID" value="NZ_BMMV01000015.1"/>
</dbReference>
<dbReference type="SMART" id="SM00331">
    <property type="entry name" value="PP2C_SIG"/>
    <property type="match status" value="1"/>
</dbReference>
<reference evidence="4" key="1">
    <citation type="journal article" date="2019" name="Int. J. Syst. Evol. Microbiol.">
        <title>The Global Catalogue of Microorganisms (GCM) 10K type strain sequencing project: providing services to taxonomists for standard genome sequencing and annotation.</title>
        <authorList>
            <consortium name="The Broad Institute Genomics Platform"/>
            <consortium name="The Broad Institute Genome Sequencing Center for Infectious Disease"/>
            <person name="Wu L."/>
            <person name="Ma J."/>
        </authorList>
    </citation>
    <scope>NUCLEOTIDE SEQUENCE [LARGE SCALE GENOMIC DNA]</scope>
    <source>
        <strain evidence="4">CGMCC 4.7275</strain>
    </source>
</reference>
<organism evidence="3 4">
    <name type="scientific">Streptomyces camponoticapitis</name>
    <dbReference type="NCBI Taxonomy" id="1616125"/>
    <lineage>
        <taxon>Bacteria</taxon>
        <taxon>Bacillati</taxon>
        <taxon>Actinomycetota</taxon>
        <taxon>Actinomycetes</taxon>
        <taxon>Kitasatosporales</taxon>
        <taxon>Streptomycetaceae</taxon>
        <taxon>Streptomyces</taxon>
    </lineage>
</organism>
<accession>A0ABQ2EER3</accession>
<dbReference type="SUPFAM" id="SSF81606">
    <property type="entry name" value="PP2C-like"/>
    <property type="match status" value="1"/>
</dbReference>
<dbReference type="Pfam" id="PF07228">
    <property type="entry name" value="SpoIIE"/>
    <property type="match status" value="1"/>
</dbReference>
<dbReference type="PANTHER" id="PTHR43156">
    <property type="entry name" value="STAGE II SPORULATION PROTEIN E-RELATED"/>
    <property type="match status" value="1"/>
</dbReference>
<dbReference type="InterPro" id="IPR001932">
    <property type="entry name" value="PPM-type_phosphatase-like_dom"/>
</dbReference>
<protein>
    <recommendedName>
        <fullName evidence="2">PPM-type phosphatase domain-containing protein</fullName>
    </recommendedName>
</protein>
<proteinExistence type="predicted"/>
<dbReference type="EMBL" id="BMMV01000015">
    <property type="protein sequence ID" value="GGK08002.1"/>
    <property type="molecule type" value="Genomic_DNA"/>
</dbReference>
<keyword evidence="1" id="KW-0378">Hydrolase</keyword>
<dbReference type="InterPro" id="IPR052016">
    <property type="entry name" value="Bact_Sigma-Reg"/>
</dbReference>